<sequence length="138" mass="16202">MRFYTPQIHSCGTFIAVFKKTKDVNNNNINNQKLIRSNDPIFSQIPNEMIQKIIDTFDLPEKCNDIGFILKENKDKDKEKYLKCKSKFFNLLDKYGFENLNVYQIGCLAFSYIEEDSEMHFIPSVQTFPPIALQTKKM</sequence>
<reference evidence="1 2" key="1">
    <citation type="submission" date="2024-04" db="EMBL/GenBank/DDBJ databases">
        <title>Tritrichomonas musculus Genome.</title>
        <authorList>
            <person name="Alves-Ferreira E."/>
            <person name="Grigg M."/>
            <person name="Lorenzi H."/>
            <person name="Galac M."/>
        </authorList>
    </citation>
    <scope>NUCLEOTIDE SEQUENCE [LARGE SCALE GENOMIC DNA]</scope>
    <source>
        <strain evidence="1 2">EAF2021</strain>
    </source>
</reference>
<protein>
    <recommendedName>
        <fullName evidence="3">F-box domain-containing protein</fullName>
    </recommendedName>
</protein>
<gene>
    <name evidence="1" type="ORF">M9Y10_003098</name>
</gene>
<keyword evidence="2" id="KW-1185">Reference proteome</keyword>
<evidence type="ECO:0000313" key="2">
    <source>
        <dbReference type="Proteomes" id="UP001470230"/>
    </source>
</evidence>
<accession>A0ABR2JNV6</accession>
<evidence type="ECO:0000313" key="1">
    <source>
        <dbReference type="EMBL" id="KAK8880426.1"/>
    </source>
</evidence>
<comment type="caution">
    <text evidence="1">The sequence shown here is derived from an EMBL/GenBank/DDBJ whole genome shotgun (WGS) entry which is preliminary data.</text>
</comment>
<dbReference type="EMBL" id="JAPFFF010000010">
    <property type="protein sequence ID" value="KAK8880426.1"/>
    <property type="molecule type" value="Genomic_DNA"/>
</dbReference>
<dbReference type="Proteomes" id="UP001470230">
    <property type="component" value="Unassembled WGS sequence"/>
</dbReference>
<organism evidence="1 2">
    <name type="scientific">Tritrichomonas musculus</name>
    <dbReference type="NCBI Taxonomy" id="1915356"/>
    <lineage>
        <taxon>Eukaryota</taxon>
        <taxon>Metamonada</taxon>
        <taxon>Parabasalia</taxon>
        <taxon>Tritrichomonadida</taxon>
        <taxon>Tritrichomonadidae</taxon>
        <taxon>Tritrichomonas</taxon>
    </lineage>
</organism>
<proteinExistence type="predicted"/>
<name>A0ABR2JNV6_9EUKA</name>
<evidence type="ECO:0008006" key="3">
    <source>
        <dbReference type="Google" id="ProtNLM"/>
    </source>
</evidence>